<dbReference type="Proteomes" id="UP000485621">
    <property type="component" value="Unassembled WGS sequence"/>
</dbReference>
<comment type="caution">
    <text evidence="1">The sequence shown here is derived from an EMBL/GenBank/DDBJ whole genome shotgun (WGS) entry which is preliminary data.</text>
</comment>
<dbReference type="InterPro" id="IPR001611">
    <property type="entry name" value="Leu-rich_rpt"/>
</dbReference>
<dbReference type="SUPFAM" id="SSF52058">
    <property type="entry name" value="L domain-like"/>
    <property type="match status" value="1"/>
</dbReference>
<dbReference type="AlphaFoldDB" id="A0A1V5ZRT8"/>
<dbReference type="PROSITE" id="PS51450">
    <property type="entry name" value="LRR"/>
    <property type="match status" value="1"/>
</dbReference>
<gene>
    <name evidence="1" type="ORF">BWY04_00214</name>
</gene>
<dbReference type="Gene3D" id="3.80.10.10">
    <property type="entry name" value="Ribonuclease Inhibitor"/>
    <property type="match status" value="1"/>
</dbReference>
<evidence type="ECO:0000313" key="1">
    <source>
        <dbReference type="EMBL" id="OQB42514.1"/>
    </source>
</evidence>
<dbReference type="InterPro" id="IPR032675">
    <property type="entry name" value="LRR_dom_sf"/>
</dbReference>
<organism evidence="1">
    <name type="scientific">candidate division CPR1 bacterium ADurb.Bin160</name>
    <dbReference type="NCBI Taxonomy" id="1852826"/>
    <lineage>
        <taxon>Bacteria</taxon>
        <taxon>candidate division CPR1</taxon>
    </lineage>
</organism>
<evidence type="ECO:0008006" key="2">
    <source>
        <dbReference type="Google" id="ProtNLM"/>
    </source>
</evidence>
<protein>
    <recommendedName>
        <fullName evidence="2">Leucine Rich repeats (2 copies)</fullName>
    </recommendedName>
</protein>
<accession>A0A1V5ZRT8</accession>
<proteinExistence type="predicted"/>
<reference evidence="1" key="1">
    <citation type="submission" date="2017-02" db="EMBL/GenBank/DDBJ databases">
        <title>Delving into the versatile metabolic prowess of the omnipresent phylum Bacteroidetes.</title>
        <authorList>
            <person name="Nobu M.K."/>
            <person name="Mei R."/>
            <person name="Narihiro T."/>
            <person name="Kuroda K."/>
            <person name="Liu W.-T."/>
        </authorList>
    </citation>
    <scope>NUCLEOTIDE SEQUENCE</scope>
    <source>
        <strain evidence="1">ADurb.Bin160</strain>
    </source>
</reference>
<sequence length="76" mass="8450">MGKSFAQTPVVLSKDNIVSMGCATDNISCNLSNKWITNIENDAFVNHIQLQTLDLSFNKLNSLPENIVQLINLQDN</sequence>
<name>A0A1V5ZRT8_9BACT</name>
<dbReference type="EMBL" id="MWDB01000002">
    <property type="protein sequence ID" value="OQB42514.1"/>
    <property type="molecule type" value="Genomic_DNA"/>
</dbReference>